<evidence type="ECO:0000259" key="6">
    <source>
        <dbReference type="Pfam" id="PF26168"/>
    </source>
</evidence>
<dbReference type="PROSITE" id="PS00375">
    <property type="entry name" value="UDPGT"/>
    <property type="match status" value="1"/>
</dbReference>
<sequence>MESLVTDQRTIHVLMFPWLAHGHISPYLELAKRLTKRDFIIHLCSTPANLSSIKHKISEKFALSVRLVELHLPSLPNLPPCYHTTNGLPPDLMPTLKLAFDMAKPNFFRILASIKPDLLIYDFLQPWAPSTMTAYMFHFFMKPKVEFPFATICYRDYELVHQAKLLAPNDRVRREAFEGVRRSNRIVLIKGFREIESKYSDYLSTLLGKKIMPVGPLVQNPSQELEGPEIVEWLDKKDKRSTVFVSFGSEYFLKQEEMEELAHGLELSNVNFIWVVRFPKGEKITLKEALPLGFLDRVGQRGMIVEGWAPQARILGHKSIGGFVSHCGCSSMMESMKFGVPIIAMPMHLDQPLNARLVVEIGVGDEVVRNKFGRLEKEEVCIEGGRGAAVRKNARAMSEKMMAKGVEEIDEVVKELVKLCSNNKKKKPNGFFY</sequence>
<dbReference type="Proteomes" id="UP001293254">
    <property type="component" value="Unassembled WGS sequence"/>
</dbReference>
<dbReference type="SUPFAM" id="SSF53756">
    <property type="entry name" value="UDP-Glycosyltransferase/glycogen phosphorylase"/>
    <property type="match status" value="1"/>
</dbReference>
<keyword evidence="2 4" id="KW-0328">Glycosyltransferase</keyword>
<dbReference type="EMBL" id="JACGWO010000012">
    <property type="protein sequence ID" value="KAK4414632.1"/>
    <property type="molecule type" value="Genomic_DNA"/>
</dbReference>
<reference evidence="7" key="2">
    <citation type="journal article" date="2024" name="Plant">
        <title>Genomic evolution and insights into agronomic trait innovations of Sesamum species.</title>
        <authorList>
            <person name="Miao H."/>
            <person name="Wang L."/>
            <person name="Qu L."/>
            <person name="Liu H."/>
            <person name="Sun Y."/>
            <person name="Le M."/>
            <person name="Wang Q."/>
            <person name="Wei S."/>
            <person name="Zheng Y."/>
            <person name="Lin W."/>
            <person name="Duan Y."/>
            <person name="Cao H."/>
            <person name="Xiong S."/>
            <person name="Wang X."/>
            <person name="Wei L."/>
            <person name="Li C."/>
            <person name="Ma Q."/>
            <person name="Ju M."/>
            <person name="Zhao R."/>
            <person name="Li G."/>
            <person name="Mu C."/>
            <person name="Tian Q."/>
            <person name="Mei H."/>
            <person name="Zhang T."/>
            <person name="Gao T."/>
            <person name="Zhang H."/>
        </authorList>
    </citation>
    <scope>NUCLEOTIDE SEQUENCE</scope>
    <source>
        <strain evidence="7">3651</strain>
    </source>
</reference>
<evidence type="ECO:0000313" key="8">
    <source>
        <dbReference type="Proteomes" id="UP001293254"/>
    </source>
</evidence>
<proteinExistence type="inferred from homology"/>
<feature type="domain" description="Glycosyltransferase N-terminal" evidence="6">
    <location>
        <begin position="11"/>
        <end position="217"/>
    </location>
</feature>
<dbReference type="Pfam" id="PF00201">
    <property type="entry name" value="UDPGT"/>
    <property type="match status" value="1"/>
</dbReference>
<evidence type="ECO:0000256" key="4">
    <source>
        <dbReference type="RuleBase" id="RU003718"/>
    </source>
</evidence>
<dbReference type="CDD" id="cd03784">
    <property type="entry name" value="GT1_Gtf-like"/>
    <property type="match status" value="1"/>
</dbReference>
<organism evidence="7 8">
    <name type="scientific">Sesamum alatum</name>
    <dbReference type="NCBI Taxonomy" id="300844"/>
    <lineage>
        <taxon>Eukaryota</taxon>
        <taxon>Viridiplantae</taxon>
        <taxon>Streptophyta</taxon>
        <taxon>Embryophyta</taxon>
        <taxon>Tracheophyta</taxon>
        <taxon>Spermatophyta</taxon>
        <taxon>Magnoliopsida</taxon>
        <taxon>eudicotyledons</taxon>
        <taxon>Gunneridae</taxon>
        <taxon>Pentapetalae</taxon>
        <taxon>asterids</taxon>
        <taxon>lamiids</taxon>
        <taxon>Lamiales</taxon>
        <taxon>Pedaliaceae</taxon>
        <taxon>Sesamum</taxon>
    </lineage>
</organism>
<dbReference type="GO" id="GO:0008194">
    <property type="term" value="F:UDP-glycosyltransferase activity"/>
    <property type="evidence" value="ECO:0007669"/>
    <property type="project" value="InterPro"/>
</dbReference>
<reference evidence="7" key="1">
    <citation type="submission" date="2020-06" db="EMBL/GenBank/DDBJ databases">
        <authorList>
            <person name="Li T."/>
            <person name="Hu X."/>
            <person name="Zhang T."/>
            <person name="Song X."/>
            <person name="Zhang H."/>
            <person name="Dai N."/>
            <person name="Sheng W."/>
            <person name="Hou X."/>
            <person name="Wei L."/>
        </authorList>
    </citation>
    <scope>NUCLEOTIDE SEQUENCE</scope>
    <source>
        <strain evidence="7">3651</strain>
        <tissue evidence="7">Leaf</tissue>
    </source>
</reference>
<gene>
    <name evidence="7" type="ORF">Salat_2876200</name>
</gene>
<dbReference type="PANTHER" id="PTHR48044">
    <property type="entry name" value="GLYCOSYLTRANSFERASE"/>
    <property type="match status" value="1"/>
</dbReference>
<evidence type="ECO:0000256" key="1">
    <source>
        <dbReference type="ARBA" id="ARBA00009995"/>
    </source>
</evidence>
<dbReference type="InterPro" id="IPR058980">
    <property type="entry name" value="Glyco_transf_N"/>
</dbReference>
<dbReference type="InterPro" id="IPR002213">
    <property type="entry name" value="UDP_glucos_trans"/>
</dbReference>
<dbReference type="FunFam" id="3.40.50.2000:FF:000060">
    <property type="entry name" value="Glycosyltransferase"/>
    <property type="match status" value="1"/>
</dbReference>
<dbReference type="Gene3D" id="3.40.50.2000">
    <property type="entry name" value="Glycogen Phosphorylase B"/>
    <property type="match status" value="3"/>
</dbReference>
<dbReference type="PANTHER" id="PTHR48044:SF39">
    <property type="entry name" value="GLYCOSYLTRANSFERASE"/>
    <property type="match status" value="1"/>
</dbReference>
<accession>A0AAE2CA57</accession>
<evidence type="ECO:0000256" key="5">
    <source>
        <dbReference type="RuleBase" id="RU362057"/>
    </source>
</evidence>
<dbReference type="Pfam" id="PF26168">
    <property type="entry name" value="Glyco_transf_N"/>
    <property type="match status" value="1"/>
</dbReference>
<keyword evidence="8" id="KW-1185">Reference proteome</keyword>
<evidence type="ECO:0000313" key="7">
    <source>
        <dbReference type="EMBL" id="KAK4414632.1"/>
    </source>
</evidence>
<comment type="similarity">
    <text evidence="1 4">Belongs to the UDP-glycosyltransferase family.</text>
</comment>
<evidence type="ECO:0000256" key="3">
    <source>
        <dbReference type="ARBA" id="ARBA00022679"/>
    </source>
</evidence>
<comment type="caution">
    <text evidence="7">The sequence shown here is derived from an EMBL/GenBank/DDBJ whole genome shotgun (WGS) entry which is preliminary data.</text>
</comment>
<protein>
    <recommendedName>
        <fullName evidence="5">Glycosyltransferase</fullName>
        <ecNumber evidence="5">2.4.1.-</ecNumber>
    </recommendedName>
</protein>
<evidence type="ECO:0000256" key="2">
    <source>
        <dbReference type="ARBA" id="ARBA00022676"/>
    </source>
</evidence>
<dbReference type="GO" id="GO:0016138">
    <property type="term" value="P:glycoside biosynthetic process"/>
    <property type="evidence" value="ECO:0007669"/>
    <property type="project" value="UniProtKB-ARBA"/>
</dbReference>
<dbReference type="EC" id="2.4.1.-" evidence="5"/>
<name>A0AAE2CA57_9LAMI</name>
<dbReference type="InterPro" id="IPR035595">
    <property type="entry name" value="UDP_glycos_trans_CS"/>
</dbReference>
<dbReference type="AlphaFoldDB" id="A0AAE2CA57"/>
<keyword evidence="3 4" id="KW-0808">Transferase</keyword>